<dbReference type="SUPFAM" id="SSF54909">
    <property type="entry name" value="Dimeric alpha+beta barrel"/>
    <property type="match status" value="1"/>
</dbReference>
<keyword evidence="3 9" id="KW-0479">Metal-binding</keyword>
<dbReference type="RefSeq" id="WP_244686822.1">
    <property type="nucleotide sequence ID" value="NZ_CP095043.1"/>
</dbReference>
<keyword evidence="4 9" id="KW-0408">Iron</keyword>
<reference evidence="10 11" key="1">
    <citation type="submission" date="2022-04" db="EMBL/GenBank/DDBJ databases">
        <title>Leucobacter sp. isolated from rhizosphere of onion.</title>
        <authorList>
            <person name="Won M."/>
            <person name="Lee C.-M."/>
            <person name="Woen H.-Y."/>
            <person name="Kwon S.-W."/>
        </authorList>
    </citation>
    <scope>NUCLEOTIDE SEQUENCE [LARGE SCALE GENOMIC DNA]</scope>
    <source>
        <strain evidence="10 11">H25R-14</strain>
    </source>
</reference>
<evidence type="ECO:0000256" key="5">
    <source>
        <dbReference type="ARBA" id="ARBA00029882"/>
    </source>
</evidence>
<organism evidence="10 11">
    <name type="scientific">Leucobacter rhizosphaerae</name>
    <dbReference type="NCBI Taxonomy" id="2932245"/>
    <lineage>
        <taxon>Bacteria</taxon>
        <taxon>Bacillati</taxon>
        <taxon>Actinomycetota</taxon>
        <taxon>Actinomycetes</taxon>
        <taxon>Micrococcales</taxon>
        <taxon>Microbacteriaceae</taxon>
        <taxon>Leucobacter</taxon>
    </lineage>
</organism>
<comment type="function">
    <text evidence="9">Involved in coproporphyrin-dependent heme b biosynthesis. Catalyzes the decarboxylation of Fe-coproporphyrin III (coproheme) to heme b (protoheme IX), the last step of the pathway. The reaction occurs in a stepwise manner with a three-propionate intermediate.</text>
</comment>
<evidence type="ECO:0000256" key="4">
    <source>
        <dbReference type="ARBA" id="ARBA00023004"/>
    </source>
</evidence>
<evidence type="ECO:0000256" key="7">
    <source>
        <dbReference type="ARBA" id="ARBA00049896"/>
    </source>
</evidence>
<evidence type="ECO:0000256" key="2">
    <source>
        <dbReference type="ARBA" id="ARBA00022617"/>
    </source>
</evidence>
<comment type="catalytic activity">
    <reaction evidence="9">
        <text>harderoheme III + H2O2 + H(+) = heme b + CO2 + 2 H2O</text>
        <dbReference type="Rhea" id="RHEA:57944"/>
        <dbReference type="ChEBI" id="CHEBI:15377"/>
        <dbReference type="ChEBI" id="CHEBI:15378"/>
        <dbReference type="ChEBI" id="CHEBI:16240"/>
        <dbReference type="ChEBI" id="CHEBI:16526"/>
        <dbReference type="ChEBI" id="CHEBI:60344"/>
        <dbReference type="ChEBI" id="CHEBI:142463"/>
    </reaction>
</comment>
<evidence type="ECO:0000313" key="11">
    <source>
        <dbReference type="Proteomes" id="UP000831775"/>
    </source>
</evidence>
<sequence length="246" mass="27145">MSTPTTPASAAPVVDHSGVADAINDAVNYTMYAVFREDHGRAGVGVSPAWRGIARGLLAELDAIEGLVTRGWYDVAGYRADADLLIWWHAPTPEALQAAYRLVLEWSAGALAPVWANIGVHRAAEFNRGHVPAFLAGDAPKGYVCVYPFVRGREWYLLPDAERREMLREHGAAARDYGDVLANTVAAFGLGDYEWLLAFEADDVIRIVDLMRELRATSARRHVIEEIPFFTGPRRAPEELLARIFS</sequence>
<feature type="binding site" description="axial binding residue" evidence="9">
    <location>
        <position position="170"/>
    </location>
    <ligand>
        <name>Fe-coproporphyrin III</name>
        <dbReference type="ChEBI" id="CHEBI:68438"/>
    </ligand>
    <ligandPart>
        <name>Fe</name>
        <dbReference type="ChEBI" id="CHEBI:18248"/>
    </ligandPart>
</feature>
<evidence type="ECO:0000256" key="3">
    <source>
        <dbReference type="ARBA" id="ARBA00022723"/>
    </source>
</evidence>
<keyword evidence="11" id="KW-1185">Reference proteome</keyword>
<gene>
    <name evidence="9" type="primary">chdC</name>
    <name evidence="10" type="ORF">MUN76_02400</name>
</gene>
<keyword evidence="9" id="KW-0560">Oxidoreductase</keyword>
<dbReference type="InterPro" id="IPR011008">
    <property type="entry name" value="Dimeric_a/b-barrel"/>
</dbReference>
<comment type="similarity">
    <text evidence="9">Belongs to the ChdC family. Type 2 subfamily.</text>
</comment>
<dbReference type="Gene3D" id="3.30.70.1030">
    <property type="entry name" value="Apc35880, domain 1"/>
    <property type="match status" value="1"/>
</dbReference>
<evidence type="ECO:0000313" key="10">
    <source>
        <dbReference type="EMBL" id="UOQ60854.1"/>
    </source>
</evidence>
<accession>A0ABY4FXL2</accession>
<comment type="pathway">
    <text evidence="9">Porphyrin-containing compound metabolism; protoheme biosynthesis.</text>
</comment>
<protein>
    <recommendedName>
        <fullName evidence="1 9">Coproheme decarboxylase</fullName>
        <ecNumber evidence="8 9">1.3.98.5</ecNumber>
    </recommendedName>
    <alternativeName>
        <fullName evidence="5 9">Coproheme III oxidative decarboxylase</fullName>
    </alternativeName>
    <alternativeName>
        <fullName evidence="6 9">Hydrogen peroxide-dependent heme synthase</fullName>
    </alternativeName>
</protein>
<feature type="active site" evidence="9">
    <location>
        <position position="147"/>
    </location>
</feature>
<dbReference type="Proteomes" id="UP000831775">
    <property type="component" value="Chromosome"/>
</dbReference>
<proteinExistence type="inferred from homology"/>
<evidence type="ECO:0000256" key="6">
    <source>
        <dbReference type="ARBA" id="ARBA00030236"/>
    </source>
</evidence>
<comment type="catalytic activity">
    <reaction evidence="9">
        <text>Fe-coproporphyrin III + H2O2 + H(+) = harderoheme III + CO2 + 2 H2O</text>
        <dbReference type="Rhea" id="RHEA:57940"/>
        <dbReference type="ChEBI" id="CHEBI:15377"/>
        <dbReference type="ChEBI" id="CHEBI:15378"/>
        <dbReference type="ChEBI" id="CHEBI:16240"/>
        <dbReference type="ChEBI" id="CHEBI:16526"/>
        <dbReference type="ChEBI" id="CHEBI:68438"/>
        <dbReference type="ChEBI" id="CHEBI:142463"/>
    </reaction>
</comment>
<comment type="catalytic activity">
    <reaction evidence="7">
        <text>Fe-coproporphyrin III + 2 H2O2 + 2 H(+) = heme b + 2 CO2 + 4 H2O</text>
        <dbReference type="Rhea" id="RHEA:56516"/>
        <dbReference type="ChEBI" id="CHEBI:15377"/>
        <dbReference type="ChEBI" id="CHEBI:15378"/>
        <dbReference type="ChEBI" id="CHEBI:16240"/>
        <dbReference type="ChEBI" id="CHEBI:16526"/>
        <dbReference type="ChEBI" id="CHEBI:60344"/>
        <dbReference type="ChEBI" id="CHEBI:68438"/>
        <dbReference type="EC" id="1.3.98.5"/>
    </reaction>
    <physiologicalReaction direction="left-to-right" evidence="7">
        <dbReference type="Rhea" id="RHEA:56517"/>
    </physiologicalReaction>
</comment>
<name>A0ABY4FXL2_9MICO</name>
<dbReference type="Pfam" id="PF06778">
    <property type="entry name" value="Chlor_dismutase"/>
    <property type="match status" value="1"/>
</dbReference>
<dbReference type="HAMAP" id="MF_02244">
    <property type="entry name" value="Coproheme_decarbox_2"/>
    <property type="match status" value="1"/>
</dbReference>
<dbReference type="PANTHER" id="PTHR36843:SF1">
    <property type="entry name" value="COPROHEME DECARBOXYLASE"/>
    <property type="match status" value="1"/>
</dbReference>
<dbReference type="PANTHER" id="PTHR36843">
    <property type="entry name" value="HEME-DEPENDENT PEROXIDASE YWFI-RELATED"/>
    <property type="match status" value="1"/>
</dbReference>
<evidence type="ECO:0000256" key="8">
    <source>
        <dbReference type="ARBA" id="ARBA00050019"/>
    </source>
</evidence>
<keyword evidence="2 9" id="KW-0349">Heme</keyword>
<comment type="cofactor">
    <cofactor evidence="9">
        <name>Fe-coproporphyrin III</name>
        <dbReference type="ChEBI" id="CHEBI:68438"/>
    </cofactor>
    <text evidence="9">Fe-coproporphyrin III acts as both substrate and redox cofactor.</text>
</comment>
<dbReference type="EMBL" id="CP095043">
    <property type="protein sequence ID" value="UOQ60854.1"/>
    <property type="molecule type" value="Genomic_DNA"/>
</dbReference>
<evidence type="ECO:0000256" key="1">
    <source>
        <dbReference type="ARBA" id="ARBA00014413"/>
    </source>
</evidence>
<keyword evidence="9" id="KW-0350">Heme biosynthesis</keyword>
<dbReference type="InterPro" id="IPR010644">
    <property type="entry name" value="ChdC/CLD"/>
</dbReference>
<evidence type="ECO:0000256" key="9">
    <source>
        <dbReference type="HAMAP-Rule" id="MF_02244"/>
    </source>
</evidence>
<dbReference type="NCBIfam" id="NF042928">
    <property type="entry name" value="HemQ_actino"/>
    <property type="match status" value="1"/>
</dbReference>
<dbReference type="EC" id="1.3.98.5" evidence="8 9"/>